<dbReference type="Pfam" id="PF00441">
    <property type="entry name" value="Acyl-CoA_dh_1"/>
    <property type="match status" value="1"/>
</dbReference>
<keyword evidence="4 6" id="KW-0274">FAD</keyword>
<organism evidence="10 11">
    <name type="scientific">Brevundimonas subvibrioides</name>
    <dbReference type="NCBI Taxonomy" id="74313"/>
    <lineage>
        <taxon>Bacteria</taxon>
        <taxon>Pseudomonadati</taxon>
        <taxon>Pseudomonadota</taxon>
        <taxon>Alphaproteobacteria</taxon>
        <taxon>Caulobacterales</taxon>
        <taxon>Caulobacteraceae</taxon>
        <taxon>Brevundimonas</taxon>
    </lineage>
</organism>
<dbReference type="SUPFAM" id="SSF47203">
    <property type="entry name" value="Acyl-CoA dehydrogenase C-terminal domain-like"/>
    <property type="match status" value="1"/>
</dbReference>
<evidence type="ECO:0000313" key="10">
    <source>
        <dbReference type="EMBL" id="OYX59073.1"/>
    </source>
</evidence>
<keyword evidence="5 6" id="KW-0560">Oxidoreductase</keyword>
<evidence type="ECO:0000259" key="9">
    <source>
        <dbReference type="Pfam" id="PF02771"/>
    </source>
</evidence>
<evidence type="ECO:0000259" key="8">
    <source>
        <dbReference type="Pfam" id="PF02770"/>
    </source>
</evidence>
<dbReference type="GO" id="GO:0003995">
    <property type="term" value="F:acyl-CoA dehydrogenase activity"/>
    <property type="evidence" value="ECO:0007669"/>
    <property type="project" value="TreeGrafter"/>
</dbReference>
<dbReference type="InterPro" id="IPR009075">
    <property type="entry name" value="AcylCo_DH/oxidase_C"/>
</dbReference>
<comment type="cofactor">
    <cofactor evidence="1 6">
        <name>FAD</name>
        <dbReference type="ChEBI" id="CHEBI:57692"/>
    </cofactor>
</comment>
<dbReference type="PANTHER" id="PTHR43884">
    <property type="entry name" value="ACYL-COA DEHYDROGENASE"/>
    <property type="match status" value="1"/>
</dbReference>
<keyword evidence="3 6" id="KW-0285">Flavoprotein</keyword>
<dbReference type="InterPro" id="IPR037069">
    <property type="entry name" value="AcylCoA_DH/ox_N_sf"/>
</dbReference>
<dbReference type="EMBL" id="NCEQ01000001">
    <property type="protein sequence ID" value="OYX59073.1"/>
    <property type="molecule type" value="Genomic_DNA"/>
</dbReference>
<dbReference type="Proteomes" id="UP000216147">
    <property type="component" value="Unassembled WGS sequence"/>
</dbReference>
<gene>
    <name evidence="10" type="ORF">B7Y86_01185</name>
</gene>
<dbReference type="Gene3D" id="1.20.140.10">
    <property type="entry name" value="Butyryl-CoA Dehydrogenase, subunit A, domain 3"/>
    <property type="match status" value="1"/>
</dbReference>
<evidence type="ECO:0000256" key="2">
    <source>
        <dbReference type="ARBA" id="ARBA00009347"/>
    </source>
</evidence>
<dbReference type="InterPro" id="IPR046373">
    <property type="entry name" value="Acyl-CoA_Oxase/DH_mid-dom_sf"/>
</dbReference>
<dbReference type="SUPFAM" id="SSF56645">
    <property type="entry name" value="Acyl-CoA dehydrogenase NM domain-like"/>
    <property type="match status" value="1"/>
</dbReference>
<comment type="similarity">
    <text evidence="2 6">Belongs to the acyl-CoA dehydrogenase family.</text>
</comment>
<proteinExistence type="inferred from homology"/>
<dbReference type="InterPro" id="IPR013786">
    <property type="entry name" value="AcylCoA_DH/ox_N"/>
</dbReference>
<dbReference type="InterPro" id="IPR009100">
    <property type="entry name" value="AcylCoA_DH/oxidase_NM_dom_sf"/>
</dbReference>
<evidence type="ECO:0000256" key="4">
    <source>
        <dbReference type="ARBA" id="ARBA00022827"/>
    </source>
</evidence>
<name>A0A258HRW7_9CAUL</name>
<sequence length="373" mass="39009">MPLILTEEQTMLKDAADGFLRENAPIAHFRKLRDTKDADGVSRDLWKAFGEMGFAGVIIPEEHGGSGLGAVEAGIVAEGLGRTLTPSPFFGSSILAARILIDAASADQQSAWLPKIAAGEAILSLALDEGPKHQPSRIATTAERSGNGFKLNGAKGFVLDGHIADALIVAARTDAGVTLFLVDPKTSGVEIERTVMVDAHNAARITLTDVHVDADAVIGDVNAGEAALEGALNLGRACAAACLTGAGDQAFLTTVEYLKTRKQFGKLIGEFQALQHRAAHLFTELELAKAAVLGALQRLDAGAPKADLAVSIAKAKAGRVAELAVQEAVQMHGGVGMTEGYDVGLYMKRVRVLNELLGDAGFHAEKLARASGY</sequence>
<protein>
    <submittedName>
        <fullName evidence="10">Acyl-CoA dehydrogenase</fullName>
    </submittedName>
</protein>
<dbReference type="Pfam" id="PF02770">
    <property type="entry name" value="Acyl-CoA_dh_M"/>
    <property type="match status" value="1"/>
</dbReference>
<accession>A0A258HRW7</accession>
<feature type="domain" description="Acyl-CoA oxidase/dehydrogenase middle" evidence="8">
    <location>
        <begin position="138"/>
        <end position="210"/>
    </location>
</feature>
<dbReference type="Pfam" id="PF02771">
    <property type="entry name" value="Acyl-CoA_dh_N"/>
    <property type="match status" value="1"/>
</dbReference>
<evidence type="ECO:0000256" key="6">
    <source>
        <dbReference type="RuleBase" id="RU362125"/>
    </source>
</evidence>
<feature type="domain" description="Acyl-CoA dehydrogenase/oxidase C-terminal" evidence="7">
    <location>
        <begin position="224"/>
        <end position="370"/>
    </location>
</feature>
<reference evidence="10 11" key="1">
    <citation type="submission" date="2017-03" db="EMBL/GenBank/DDBJ databases">
        <title>Lifting the veil on microbial sulfur biogeochemistry in mining wastewaters.</title>
        <authorList>
            <person name="Kantor R.S."/>
            <person name="Colenbrander Nelson T."/>
            <person name="Marshall S."/>
            <person name="Bennett D."/>
            <person name="Apte S."/>
            <person name="Camacho D."/>
            <person name="Thomas B.C."/>
            <person name="Warren L.A."/>
            <person name="Banfield J.F."/>
        </authorList>
    </citation>
    <scope>NUCLEOTIDE SEQUENCE [LARGE SCALE GENOMIC DNA]</scope>
    <source>
        <strain evidence="10">32-68-21</strain>
    </source>
</reference>
<evidence type="ECO:0000313" key="11">
    <source>
        <dbReference type="Proteomes" id="UP000216147"/>
    </source>
</evidence>
<evidence type="ECO:0000256" key="3">
    <source>
        <dbReference type="ARBA" id="ARBA00022630"/>
    </source>
</evidence>
<comment type="caution">
    <text evidence="10">The sequence shown here is derived from an EMBL/GenBank/DDBJ whole genome shotgun (WGS) entry which is preliminary data.</text>
</comment>
<dbReference type="GO" id="GO:0050660">
    <property type="term" value="F:flavin adenine dinucleotide binding"/>
    <property type="evidence" value="ECO:0007669"/>
    <property type="project" value="InterPro"/>
</dbReference>
<dbReference type="Gene3D" id="1.10.540.10">
    <property type="entry name" value="Acyl-CoA dehydrogenase/oxidase, N-terminal domain"/>
    <property type="match status" value="1"/>
</dbReference>
<feature type="domain" description="Acyl-CoA dehydrogenase/oxidase N-terminal" evidence="9">
    <location>
        <begin position="6"/>
        <end position="120"/>
    </location>
</feature>
<dbReference type="AlphaFoldDB" id="A0A258HRW7"/>
<dbReference type="CDD" id="cd00567">
    <property type="entry name" value="ACAD"/>
    <property type="match status" value="1"/>
</dbReference>
<evidence type="ECO:0000259" key="7">
    <source>
        <dbReference type="Pfam" id="PF00441"/>
    </source>
</evidence>
<evidence type="ECO:0000256" key="1">
    <source>
        <dbReference type="ARBA" id="ARBA00001974"/>
    </source>
</evidence>
<dbReference type="InterPro" id="IPR006091">
    <property type="entry name" value="Acyl-CoA_Oxase/DH_mid-dom"/>
</dbReference>
<evidence type="ECO:0000256" key="5">
    <source>
        <dbReference type="ARBA" id="ARBA00023002"/>
    </source>
</evidence>
<dbReference type="InterPro" id="IPR036250">
    <property type="entry name" value="AcylCo_DH-like_C"/>
</dbReference>
<dbReference type="Gene3D" id="2.40.110.10">
    <property type="entry name" value="Butyryl-CoA Dehydrogenase, subunit A, domain 2"/>
    <property type="match status" value="1"/>
</dbReference>
<dbReference type="PANTHER" id="PTHR43884:SF20">
    <property type="entry name" value="ACYL-COA DEHYDROGENASE FADE28"/>
    <property type="match status" value="1"/>
</dbReference>